<dbReference type="InterPro" id="IPR011060">
    <property type="entry name" value="RibuloseP-bd_barrel"/>
</dbReference>
<dbReference type="SMART" id="SM00934">
    <property type="entry name" value="OMPdecase"/>
    <property type="match status" value="1"/>
</dbReference>
<dbReference type="PANTHER" id="PTHR35039:SF3">
    <property type="entry name" value="3-KETO-L-GULONATE-6-PHOSPHATE DECARBOXYLASE SGBH-RELATED"/>
    <property type="match status" value="1"/>
</dbReference>
<keyword evidence="5" id="KW-1185">Reference proteome</keyword>
<dbReference type="SUPFAM" id="SSF52540">
    <property type="entry name" value="P-loop containing nucleoside triphosphate hydrolases"/>
    <property type="match status" value="1"/>
</dbReference>
<protein>
    <submittedName>
        <fullName evidence="4">3-keto-L-gulonate-6-phosphate decarboxylase</fullName>
    </submittedName>
</protein>
<reference evidence="4 5" key="1">
    <citation type="submission" date="2016-10" db="EMBL/GenBank/DDBJ databases">
        <authorList>
            <person name="de Groot N.N."/>
        </authorList>
    </citation>
    <scope>NUCLEOTIDE SEQUENCE [LARGE SCALE GENOMIC DNA]</scope>
    <source>
        <strain evidence="4 5">DSM 44993</strain>
    </source>
</reference>
<name>A0A1H8YP88_9PSEU</name>
<dbReference type="SUPFAM" id="SSF51366">
    <property type="entry name" value="Ribulose-phoshate binding barrel"/>
    <property type="match status" value="1"/>
</dbReference>
<dbReference type="GO" id="GO:0004590">
    <property type="term" value="F:orotidine-5'-phosphate decarboxylase activity"/>
    <property type="evidence" value="ECO:0007669"/>
    <property type="project" value="InterPro"/>
</dbReference>
<dbReference type="PANTHER" id="PTHR35039">
    <property type="entry name" value="3-KETO-L-GULONATE-6-PHOSPHATE DECARBOXYLASE SGBH-RELATED"/>
    <property type="match status" value="1"/>
</dbReference>
<dbReference type="Gene3D" id="1.25.10.10">
    <property type="entry name" value="Leucine-rich Repeat Variant"/>
    <property type="match status" value="1"/>
</dbReference>
<evidence type="ECO:0000256" key="2">
    <source>
        <dbReference type="SAM" id="MobiDB-lite"/>
    </source>
</evidence>
<dbReference type="GO" id="GO:0019854">
    <property type="term" value="P:L-ascorbic acid catabolic process"/>
    <property type="evidence" value="ECO:0007669"/>
    <property type="project" value="TreeGrafter"/>
</dbReference>
<dbReference type="STRING" id="394193.SAMN04489732_13424"/>
<evidence type="ECO:0000313" key="5">
    <source>
        <dbReference type="Proteomes" id="UP000198582"/>
    </source>
</evidence>
<dbReference type="AlphaFoldDB" id="A0A1H8YP88"/>
<dbReference type="OrthoDB" id="3304552at2"/>
<dbReference type="SUPFAM" id="SSF48371">
    <property type="entry name" value="ARM repeat"/>
    <property type="match status" value="1"/>
</dbReference>
<evidence type="ECO:0000313" key="4">
    <source>
        <dbReference type="EMBL" id="SEP53969.1"/>
    </source>
</evidence>
<dbReference type="InterPro" id="IPR016024">
    <property type="entry name" value="ARM-type_fold"/>
</dbReference>
<organism evidence="4 5">
    <name type="scientific">Amycolatopsis saalfeldensis</name>
    <dbReference type="NCBI Taxonomy" id="394193"/>
    <lineage>
        <taxon>Bacteria</taxon>
        <taxon>Bacillati</taxon>
        <taxon>Actinomycetota</taxon>
        <taxon>Actinomycetes</taxon>
        <taxon>Pseudonocardiales</taxon>
        <taxon>Pseudonocardiaceae</taxon>
        <taxon>Amycolatopsis</taxon>
    </lineage>
</organism>
<keyword evidence="1" id="KW-0456">Lyase</keyword>
<proteinExistence type="predicted"/>
<sequence length="1039" mass="113082">MIPVVKWSGREARALRNARRMGVRQFAKHLGYTAAAVSYWEARGSDANLRQNTQEVLDADLALAPEDVRGRFEQALKADEDEMDSDTLGTSSSARTRDLLPQLRNQFARSLDYQAPDGATGRVRDFLRSSARVYLLAGPAGVGKTRLVYQLVTELAGAADFQLHTVGSWEFGSLDLAVEILRYSSVPKENDALLTLEAESARLRRPCLVVIDGISSQSQFDRVGRQLDTILRQVTTGWLRFLLVLRTPPAVETRAHPVLNAAIFDPPSGRDQGPQHLLGPWDMVTARQIWNSSRAGDGPPFEHLPASVQQLTRLPLYMQLVLTSGDGTAAADGNAYRLIDHCVHAILRAEGQDSESVIAELSDIAARQTADLVPAGLTVGALREDHDTHRDEPSRISTAVLVRTPAGRVEFTHDVLREYFLATRIAGLLRDRGRLVPTVGALNHLADQAVHSAAARTLFELVIHCLDDVDRDLLGLAAMSPTIATGTTLPLMLAIAGDIGRFATPDVLRACAQRCDQDTALELARALLATSAVYPALGSDCPQWLLSLLRRFGAAIWRAVMTFIELNLDAAAVRILLDLADLDMGAESIFFARYYFLFIGDDSVTSGALERLLEHQSWRVRAGLAEALRDEHSPPTGTSRTVMDRLVADADYKVRAAAALSLHRVTPAPARRYLTTLLTDENWHVRERVLHDLLTAPRPPRILAELADTAAETIAAEPSWTHCPAHVRPMLQRLRLTHGPHDAVDDSAATGQALFAMLRETRTGWTSLPKPVFTAVVEIARRSPNWLVVREAAALDEPVAADPKPGGLDDPRMYRESFRRRRGHRSLQVALDMHDLDDALIVARAAGQAGVDFVEVGDPLIKRVGLRAVERVKREIPDVLVVAEMMSADWGRDQVVLAAEAGADVVQLIGPATIASVAAAVEAGHRLGVPIVLDAPTALLTQPWVAAMERAGVDGFTVTTNIDVGIGSRHSLATARSIRGWTQLPVAVSGGFSAADQTIITSRDWDILIVGRSVADAVDPGGAARRIAESVRDHDEGSR</sequence>
<dbReference type="InterPro" id="IPR027417">
    <property type="entry name" value="P-loop_NTPase"/>
</dbReference>
<dbReference type="RefSeq" id="WP_143086483.1">
    <property type="nucleotide sequence ID" value="NZ_FOEF01000034.1"/>
</dbReference>
<dbReference type="EMBL" id="FOEF01000034">
    <property type="protein sequence ID" value="SEP53969.1"/>
    <property type="molecule type" value="Genomic_DNA"/>
</dbReference>
<accession>A0A1H8YP88</accession>
<dbReference type="GO" id="GO:0033982">
    <property type="term" value="F:3-dehydro-L-gulonate-6-phosphate decarboxylase activity"/>
    <property type="evidence" value="ECO:0007669"/>
    <property type="project" value="TreeGrafter"/>
</dbReference>
<gene>
    <name evidence="4" type="ORF">SAMN04489732_13424</name>
</gene>
<feature type="domain" description="Orotidine 5'-phosphate decarboxylase" evidence="3">
    <location>
        <begin position="826"/>
        <end position="1027"/>
    </location>
</feature>
<dbReference type="Pfam" id="PF00215">
    <property type="entry name" value="OMPdecase"/>
    <property type="match status" value="1"/>
</dbReference>
<dbReference type="Gene3D" id="3.40.50.300">
    <property type="entry name" value="P-loop containing nucleotide triphosphate hydrolases"/>
    <property type="match status" value="1"/>
</dbReference>
<dbReference type="InterPro" id="IPR001754">
    <property type="entry name" value="OMPdeCOase_dom"/>
</dbReference>
<dbReference type="InterPro" id="IPR013785">
    <property type="entry name" value="Aldolase_TIM"/>
</dbReference>
<evidence type="ECO:0000256" key="1">
    <source>
        <dbReference type="ARBA" id="ARBA00023239"/>
    </source>
</evidence>
<dbReference type="GO" id="GO:0006207">
    <property type="term" value="P:'de novo' pyrimidine nucleobase biosynthetic process"/>
    <property type="evidence" value="ECO:0007669"/>
    <property type="project" value="InterPro"/>
</dbReference>
<dbReference type="Gene3D" id="3.20.20.70">
    <property type="entry name" value="Aldolase class I"/>
    <property type="match status" value="1"/>
</dbReference>
<feature type="region of interest" description="Disordered" evidence="2">
    <location>
        <begin position="75"/>
        <end position="94"/>
    </location>
</feature>
<evidence type="ECO:0000259" key="3">
    <source>
        <dbReference type="SMART" id="SM00934"/>
    </source>
</evidence>
<dbReference type="Proteomes" id="UP000198582">
    <property type="component" value="Unassembled WGS sequence"/>
</dbReference>
<dbReference type="InterPro" id="IPR011989">
    <property type="entry name" value="ARM-like"/>
</dbReference>